<name>A0A401QGT3_SCYTO</name>
<evidence type="ECO:0000256" key="2">
    <source>
        <dbReference type="ARBA" id="ARBA00008124"/>
    </source>
</evidence>
<accession>A0A401QGT3</accession>
<dbReference type="PANTHER" id="PTHR14647">
    <property type="entry name" value="GALACTOSE-3-O-SULFOTRANSFERASE"/>
    <property type="match status" value="1"/>
</dbReference>
<dbReference type="Gene3D" id="3.40.50.300">
    <property type="entry name" value="P-loop containing nucleotide triphosphate hydrolases"/>
    <property type="match status" value="1"/>
</dbReference>
<evidence type="ECO:0000256" key="5">
    <source>
        <dbReference type="ARBA" id="ARBA00022968"/>
    </source>
</evidence>
<proteinExistence type="inferred from homology"/>
<dbReference type="InterPro" id="IPR009729">
    <property type="entry name" value="Gal-3-0_sulfotransfrase"/>
</dbReference>
<evidence type="ECO:0008006" key="12">
    <source>
        <dbReference type="Google" id="ProtNLM"/>
    </source>
</evidence>
<comment type="caution">
    <text evidence="10">The sequence shown here is derived from an EMBL/GenBank/DDBJ whole genome shotgun (WGS) entry which is preliminary data.</text>
</comment>
<keyword evidence="3" id="KW-0808">Transferase</keyword>
<evidence type="ECO:0000256" key="6">
    <source>
        <dbReference type="ARBA" id="ARBA00022989"/>
    </source>
</evidence>
<dbReference type="PANTHER" id="PTHR14647:SF83">
    <property type="entry name" value="GALACTOSE-3-O-SULFOTRANSFERASE 3"/>
    <property type="match status" value="1"/>
</dbReference>
<comment type="subcellular location">
    <subcellularLocation>
        <location evidence="1">Golgi apparatus membrane</location>
        <topology evidence="1">Single-pass type II membrane protein</topology>
    </subcellularLocation>
</comment>
<dbReference type="OrthoDB" id="514299at2759"/>
<organism evidence="10 11">
    <name type="scientific">Scyliorhinus torazame</name>
    <name type="common">Cloudy catshark</name>
    <name type="synonym">Catulus torazame</name>
    <dbReference type="NCBI Taxonomy" id="75743"/>
    <lineage>
        <taxon>Eukaryota</taxon>
        <taxon>Metazoa</taxon>
        <taxon>Chordata</taxon>
        <taxon>Craniata</taxon>
        <taxon>Vertebrata</taxon>
        <taxon>Chondrichthyes</taxon>
        <taxon>Elasmobranchii</taxon>
        <taxon>Galeomorphii</taxon>
        <taxon>Galeoidea</taxon>
        <taxon>Carcharhiniformes</taxon>
        <taxon>Scyliorhinidae</taxon>
        <taxon>Scyliorhinus</taxon>
    </lineage>
</organism>
<keyword evidence="9" id="KW-0325">Glycoprotein</keyword>
<evidence type="ECO:0000256" key="9">
    <source>
        <dbReference type="ARBA" id="ARBA00023180"/>
    </source>
</evidence>
<gene>
    <name evidence="10" type="ORF">scyTo_0025113</name>
</gene>
<evidence type="ECO:0000256" key="1">
    <source>
        <dbReference type="ARBA" id="ARBA00004323"/>
    </source>
</evidence>
<dbReference type="EMBL" id="BFAA01072091">
    <property type="protein sequence ID" value="GCB84566.1"/>
    <property type="molecule type" value="Genomic_DNA"/>
</dbReference>
<dbReference type="GO" id="GO:0001733">
    <property type="term" value="F:galactosylceramide sulfotransferase activity"/>
    <property type="evidence" value="ECO:0007669"/>
    <property type="project" value="InterPro"/>
</dbReference>
<evidence type="ECO:0000256" key="4">
    <source>
        <dbReference type="ARBA" id="ARBA00022692"/>
    </source>
</evidence>
<keyword evidence="8" id="KW-0472">Membrane</keyword>
<dbReference type="Proteomes" id="UP000288216">
    <property type="component" value="Unassembled WGS sequence"/>
</dbReference>
<keyword evidence="11" id="KW-1185">Reference proteome</keyword>
<keyword evidence="5" id="KW-0735">Signal-anchor</keyword>
<reference evidence="10 11" key="1">
    <citation type="journal article" date="2018" name="Nat. Ecol. Evol.">
        <title>Shark genomes provide insights into elasmobranch evolution and the origin of vertebrates.</title>
        <authorList>
            <person name="Hara Y"/>
            <person name="Yamaguchi K"/>
            <person name="Onimaru K"/>
            <person name="Kadota M"/>
            <person name="Koyanagi M"/>
            <person name="Keeley SD"/>
            <person name="Tatsumi K"/>
            <person name="Tanaka K"/>
            <person name="Motone F"/>
            <person name="Kageyama Y"/>
            <person name="Nozu R"/>
            <person name="Adachi N"/>
            <person name="Nishimura O"/>
            <person name="Nakagawa R"/>
            <person name="Tanegashima C"/>
            <person name="Kiyatake I"/>
            <person name="Matsumoto R"/>
            <person name="Murakumo K"/>
            <person name="Nishida K"/>
            <person name="Terakita A"/>
            <person name="Kuratani S"/>
            <person name="Sato K"/>
            <person name="Hyodo S Kuraku.S."/>
        </authorList>
    </citation>
    <scope>NUCLEOTIDE SEQUENCE [LARGE SCALE GENOMIC DNA]</scope>
</reference>
<keyword evidence="7" id="KW-0333">Golgi apparatus</keyword>
<evidence type="ECO:0000256" key="8">
    <source>
        <dbReference type="ARBA" id="ARBA00023136"/>
    </source>
</evidence>
<sequence>MFESLFTYYGRYSASFQSAPNRSIAAFLRRPASYYRPDERFAMFARNPLLFDLGGDPNRDPGDEAYIRGFILGLESVFSLVMVAEHFDESLVLLRRLLAWEPEDLTYVRLNARSQASRARLAGDLPDKARGWNWLDTRLYRHFNASLWAKLQALGPRCVRRELGLLRQANRRLASDCFGATGAGPPPALQASQIQDKELRPWQPGGVSILGYELPRNLSMPPSLAASCLRFITPEVPYSRRLLLKAAMRSRAQRRNKASLEMG</sequence>
<dbReference type="GO" id="GO:0000139">
    <property type="term" value="C:Golgi membrane"/>
    <property type="evidence" value="ECO:0007669"/>
    <property type="project" value="UniProtKB-SubCell"/>
</dbReference>
<dbReference type="STRING" id="75743.A0A401QGT3"/>
<dbReference type="InterPro" id="IPR027417">
    <property type="entry name" value="P-loop_NTPase"/>
</dbReference>
<keyword evidence="4" id="KW-0812">Transmembrane</keyword>
<dbReference type="Pfam" id="PF06990">
    <property type="entry name" value="Gal-3-0_sulfotr"/>
    <property type="match status" value="1"/>
</dbReference>
<evidence type="ECO:0000313" key="10">
    <source>
        <dbReference type="EMBL" id="GCB84566.1"/>
    </source>
</evidence>
<evidence type="ECO:0000256" key="7">
    <source>
        <dbReference type="ARBA" id="ARBA00023034"/>
    </source>
</evidence>
<evidence type="ECO:0000313" key="11">
    <source>
        <dbReference type="Proteomes" id="UP000288216"/>
    </source>
</evidence>
<keyword evidence="6" id="KW-1133">Transmembrane helix</keyword>
<dbReference type="AlphaFoldDB" id="A0A401QGT3"/>
<evidence type="ECO:0000256" key="3">
    <source>
        <dbReference type="ARBA" id="ARBA00022679"/>
    </source>
</evidence>
<comment type="similarity">
    <text evidence="2">Belongs to the galactose-3-O-sulfotransferase family.</text>
</comment>
<dbReference type="GO" id="GO:0009247">
    <property type="term" value="P:glycolipid biosynthetic process"/>
    <property type="evidence" value="ECO:0007669"/>
    <property type="project" value="InterPro"/>
</dbReference>
<protein>
    <recommendedName>
        <fullName evidence="12">Galactose-3-O-sulfotransferase 4</fullName>
    </recommendedName>
</protein>